<evidence type="ECO:0000256" key="8">
    <source>
        <dbReference type="SAM" id="Phobius"/>
    </source>
</evidence>
<gene>
    <name evidence="10" type="ORF">L9G74_04050</name>
</gene>
<evidence type="ECO:0000313" key="11">
    <source>
        <dbReference type="Proteomes" id="UP001201549"/>
    </source>
</evidence>
<keyword evidence="8" id="KW-0812">Transmembrane</keyword>
<comment type="caution">
    <text evidence="10">The sequence shown here is derived from an EMBL/GenBank/DDBJ whole genome shotgun (WGS) entry which is preliminary data.</text>
</comment>
<keyword evidence="6 10" id="KW-0067">ATP-binding</keyword>
<dbReference type="GO" id="GO:0005524">
    <property type="term" value="F:ATP binding"/>
    <property type="evidence" value="ECO:0007669"/>
    <property type="project" value="UniProtKB-KW"/>
</dbReference>
<reference evidence="11" key="2">
    <citation type="submission" date="2023-07" db="EMBL/GenBank/DDBJ databases">
        <title>Shewanella mangrovi sp. nov., an acetaldehyde- degrading bacterium isolated from mangrove sediment.</title>
        <authorList>
            <person name="Liu Y."/>
        </authorList>
    </citation>
    <scope>NUCLEOTIDE SEQUENCE [LARGE SCALE GENOMIC DNA]</scope>
    <source>
        <strain evidence="11">C32</strain>
    </source>
</reference>
<evidence type="ECO:0000259" key="9">
    <source>
        <dbReference type="PROSITE" id="PS50109"/>
    </source>
</evidence>
<keyword evidence="11" id="KW-1185">Reference proteome</keyword>
<evidence type="ECO:0000256" key="5">
    <source>
        <dbReference type="ARBA" id="ARBA00022777"/>
    </source>
</evidence>
<dbReference type="Pfam" id="PF02518">
    <property type="entry name" value="HATPase_c"/>
    <property type="match status" value="1"/>
</dbReference>
<accession>A0ABT2FGZ6</accession>
<dbReference type="InterPro" id="IPR036719">
    <property type="entry name" value="Neuro-gated_channel_TM_sf"/>
</dbReference>
<keyword evidence="3" id="KW-0808">Transferase</keyword>
<keyword evidence="4" id="KW-0547">Nucleotide-binding</keyword>
<dbReference type="PROSITE" id="PS50109">
    <property type="entry name" value="HIS_KIN"/>
    <property type="match status" value="1"/>
</dbReference>
<dbReference type="SUPFAM" id="SSF55874">
    <property type="entry name" value="ATPase domain of HSP90 chaperone/DNA topoisomerase II/histidine kinase"/>
    <property type="match status" value="1"/>
</dbReference>
<feature type="transmembrane region" description="Helical" evidence="8">
    <location>
        <begin position="95"/>
        <end position="116"/>
    </location>
</feature>
<keyword evidence="8" id="KW-0472">Membrane</keyword>
<reference evidence="10 11" key="1">
    <citation type="submission" date="2022-02" db="EMBL/GenBank/DDBJ databases">
        <authorList>
            <person name="Zhuang L."/>
        </authorList>
    </citation>
    <scope>NUCLEOTIDE SEQUENCE [LARGE SCALE GENOMIC DNA]</scope>
    <source>
        <strain evidence="10 11">C32</strain>
    </source>
</reference>
<dbReference type="InterPro" id="IPR003594">
    <property type="entry name" value="HATPase_dom"/>
</dbReference>
<feature type="coiled-coil region" evidence="7">
    <location>
        <begin position="178"/>
        <end position="205"/>
    </location>
</feature>
<dbReference type="PANTHER" id="PTHR44936:SF10">
    <property type="entry name" value="SENSOR PROTEIN RSTB"/>
    <property type="match status" value="1"/>
</dbReference>
<dbReference type="Gene3D" id="3.30.565.10">
    <property type="entry name" value="Histidine kinase-like ATPase, C-terminal domain"/>
    <property type="match status" value="1"/>
</dbReference>
<organism evidence="10 11">
    <name type="scientific">Shewanella electrica</name>
    <dbReference type="NCBI Taxonomy" id="515560"/>
    <lineage>
        <taxon>Bacteria</taxon>
        <taxon>Pseudomonadati</taxon>
        <taxon>Pseudomonadota</taxon>
        <taxon>Gammaproteobacteria</taxon>
        <taxon>Alteromonadales</taxon>
        <taxon>Shewanellaceae</taxon>
        <taxon>Shewanella</taxon>
    </lineage>
</organism>
<sequence length="354" mass="39694">MLLLAILAWRKWQRLSVLTTLSWLLLEVLLLNTAFALNGAASNPFSAVLLVPVVLAYMLLPWWPAMTVLVSSIAAQLIQLLLLQHSEHQPMLHHYYGMVFGFVFTSVMMAAVVVYFRQRLQQRENAIRAMRERQLRSEQLLAIGTAAAQLTHDVATPIQSIHLLLEEVLEQPNVSPALQQLAEQFQRVEGQLAQWRQMANDVREQRSSVISVASLWQSLQHLMRLSRPEAPLQWQWLQGNNQSTLIADGTLLPALTNMIINACEAAARTPQPQVQIRSEVSEQQWQLQIENSAEPLSDAELSRLGLTLVASDKGHGLGAVLSNATIEKFGGTVHWQQQQQQVITLISLPVTAHE</sequence>
<keyword evidence="5" id="KW-0418">Kinase</keyword>
<dbReference type="SUPFAM" id="SSF90112">
    <property type="entry name" value="Neurotransmitter-gated ion-channel transmembrane pore"/>
    <property type="match status" value="1"/>
</dbReference>
<keyword evidence="7" id="KW-0175">Coiled coil</keyword>
<evidence type="ECO:0000256" key="1">
    <source>
        <dbReference type="ARBA" id="ARBA00000085"/>
    </source>
</evidence>
<dbReference type="RefSeq" id="WP_238894992.1">
    <property type="nucleotide sequence ID" value="NZ_JAKOGG010000002.1"/>
</dbReference>
<dbReference type="InterPro" id="IPR036890">
    <property type="entry name" value="HATPase_C_sf"/>
</dbReference>
<evidence type="ECO:0000256" key="4">
    <source>
        <dbReference type="ARBA" id="ARBA00022741"/>
    </source>
</evidence>
<evidence type="ECO:0000256" key="3">
    <source>
        <dbReference type="ARBA" id="ARBA00022679"/>
    </source>
</evidence>
<protein>
    <recommendedName>
        <fullName evidence="2">histidine kinase</fullName>
        <ecNumber evidence="2">2.7.13.3</ecNumber>
    </recommendedName>
</protein>
<dbReference type="InterPro" id="IPR005467">
    <property type="entry name" value="His_kinase_dom"/>
</dbReference>
<dbReference type="EMBL" id="JAKOGG010000002">
    <property type="protein sequence ID" value="MCS4555598.1"/>
    <property type="molecule type" value="Genomic_DNA"/>
</dbReference>
<evidence type="ECO:0000256" key="2">
    <source>
        <dbReference type="ARBA" id="ARBA00012438"/>
    </source>
</evidence>
<evidence type="ECO:0000256" key="7">
    <source>
        <dbReference type="SAM" id="Coils"/>
    </source>
</evidence>
<evidence type="ECO:0000256" key="6">
    <source>
        <dbReference type="ARBA" id="ARBA00022840"/>
    </source>
</evidence>
<feature type="domain" description="Histidine kinase" evidence="9">
    <location>
        <begin position="149"/>
        <end position="352"/>
    </location>
</feature>
<name>A0ABT2FGZ6_9GAMM</name>
<evidence type="ECO:0000313" key="10">
    <source>
        <dbReference type="EMBL" id="MCS4555598.1"/>
    </source>
</evidence>
<dbReference type="PANTHER" id="PTHR44936">
    <property type="entry name" value="SENSOR PROTEIN CREC"/>
    <property type="match status" value="1"/>
</dbReference>
<dbReference type="EC" id="2.7.13.3" evidence="2"/>
<keyword evidence="8" id="KW-1133">Transmembrane helix</keyword>
<comment type="catalytic activity">
    <reaction evidence="1">
        <text>ATP + protein L-histidine = ADP + protein N-phospho-L-histidine.</text>
        <dbReference type="EC" id="2.7.13.3"/>
    </reaction>
</comment>
<dbReference type="Proteomes" id="UP001201549">
    <property type="component" value="Unassembled WGS sequence"/>
</dbReference>
<dbReference type="InterPro" id="IPR050980">
    <property type="entry name" value="2C_sensor_his_kinase"/>
</dbReference>
<proteinExistence type="predicted"/>